<feature type="transmembrane region" description="Helical" evidence="9">
    <location>
        <begin position="299"/>
        <end position="329"/>
    </location>
</feature>
<sequence>MANIIQIPHPWNRNDPKISRNNSSNVKKILVTFILVFYIFITRIDGTSAAPAPFKKETPQNFEWLELDPSLYNQSSETNGSQPLQFCIMDDKGIPGIEIKSEKDKATLTAVVPLFCRNETEETRYMFHGSKWKNASLTYQILSYPPRLVSLVGYGGIDAEIEKAFAEWEDVSNLIFTRSVYGFEGDINIRFLSGDHRDANDSDTHVAHAFYPDQRGTGDIYFNDDLKWKVGNTSGYDIFQTAVHKIGHTLGLGHFRHEDSVMCNTSECSPSRSLHSDDIKAIQIIYGKKSQKPKPESVFLSWFTITSVGVGTTCFFLGVILAVGIIRIIRCAQSPDVKK</sequence>
<protein>
    <submittedName>
        <fullName evidence="11">Interstitial collagenase</fullName>
    </submittedName>
</protein>
<dbReference type="Pfam" id="PF00413">
    <property type="entry name" value="Peptidase_M10"/>
    <property type="match status" value="1"/>
</dbReference>
<evidence type="ECO:0000256" key="4">
    <source>
        <dbReference type="ARBA" id="ARBA00022729"/>
    </source>
</evidence>
<evidence type="ECO:0000256" key="5">
    <source>
        <dbReference type="ARBA" id="ARBA00022801"/>
    </source>
</evidence>
<accession>A0A1D2MFG3</accession>
<dbReference type="SMART" id="SM00235">
    <property type="entry name" value="ZnMc"/>
    <property type="match status" value="1"/>
</dbReference>
<evidence type="ECO:0000313" key="12">
    <source>
        <dbReference type="Proteomes" id="UP000094527"/>
    </source>
</evidence>
<name>A0A1D2MFG3_ORCCI</name>
<keyword evidence="2" id="KW-0645">Protease</keyword>
<dbReference type="InterPro" id="IPR021190">
    <property type="entry name" value="Pept_M10A"/>
</dbReference>
<feature type="binding site" description="in inhibited form" evidence="8">
    <location>
        <position position="116"/>
    </location>
    <ligand>
        <name>Zn(2+)</name>
        <dbReference type="ChEBI" id="CHEBI:29105"/>
        <label>2</label>
        <note>catalytic</note>
    </ligand>
</feature>
<keyword evidence="5" id="KW-0378">Hydrolase</keyword>
<reference evidence="11 12" key="1">
    <citation type="journal article" date="2016" name="Genome Biol. Evol.">
        <title>Gene Family Evolution Reflects Adaptation to Soil Environmental Stressors in the Genome of the Collembolan Orchesella cincta.</title>
        <authorList>
            <person name="Faddeeva-Vakhrusheva A."/>
            <person name="Derks M.F."/>
            <person name="Anvar S.Y."/>
            <person name="Agamennone V."/>
            <person name="Suring W."/>
            <person name="Smit S."/>
            <person name="van Straalen N.M."/>
            <person name="Roelofs D."/>
        </authorList>
    </citation>
    <scope>NUCLEOTIDE SEQUENCE [LARGE SCALE GENOMIC DNA]</scope>
    <source>
        <tissue evidence="11">Mixed pool</tissue>
    </source>
</reference>
<evidence type="ECO:0000256" key="2">
    <source>
        <dbReference type="ARBA" id="ARBA00022670"/>
    </source>
</evidence>
<feature type="binding site" evidence="8">
    <location>
        <position position="224"/>
    </location>
    <ligand>
        <name>Ca(2+)</name>
        <dbReference type="ChEBI" id="CHEBI:29108"/>
        <label>1</label>
    </ligand>
</feature>
<feature type="binding site" evidence="8">
    <location>
        <position position="254"/>
    </location>
    <ligand>
        <name>Zn(2+)</name>
        <dbReference type="ChEBI" id="CHEBI:29105"/>
        <label>2</label>
        <note>catalytic</note>
    </ligand>
</feature>
<comment type="caution">
    <text evidence="11">The sequence shown here is derived from an EMBL/GenBank/DDBJ whole genome shotgun (WGS) entry which is preliminary data.</text>
</comment>
<evidence type="ECO:0000256" key="3">
    <source>
        <dbReference type="ARBA" id="ARBA00022723"/>
    </source>
</evidence>
<feature type="binding site" evidence="8">
    <location>
        <position position="208"/>
    </location>
    <ligand>
        <name>Zn(2+)</name>
        <dbReference type="ChEBI" id="CHEBI:29105"/>
        <label>1</label>
    </ligand>
</feature>
<dbReference type="EMBL" id="LJIJ01001437">
    <property type="protein sequence ID" value="ODM91739.1"/>
    <property type="molecule type" value="Genomic_DNA"/>
</dbReference>
<dbReference type="InterPro" id="IPR001818">
    <property type="entry name" value="Pept_M10_metallopeptidase"/>
</dbReference>
<keyword evidence="6 8" id="KW-0862">Zinc</keyword>
<dbReference type="InterPro" id="IPR033739">
    <property type="entry name" value="M10A_MMP"/>
</dbReference>
<dbReference type="GO" id="GO:0005615">
    <property type="term" value="C:extracellular space"/>
    <property type="evidence" value="ECO:0007669"/>
    <property type="project" value="TreeGrafter"/>
</dbReference>
<evidence type="ECO:0000256" key="1">
    <source>
        <dbReference type="ARBA" id="ARBA00010370"/>
    </source>
</evidence>
<dbReference type="OrthoDB" id="10030048at2759"/>
<dbReference type="PRINTS" id="PR00138">
    <property type="entry name" value="MATRIXIN"/>
</dbReference>
<keyword evidence="3 8" id="KW-0479">Metal-binding</keyword>
<dbReference type="GO" id="GO:0030574">
    <property type="term" value="P:collagen catabolic process"/>
    <property type="evidence" value="ECO:0007669"/>
    <property type="project" value="TreeGrafter"/>
</dbReference>
<evidence type="ECO:0000256" key="9">
    <source>
        <dbReference type="SAM" id="Phobius"/>
    </source>
</evidence>
<dbReference type="SUPFAM" id="SSF55486">
    <property type="entry name" value="Metalloproteases ('zincins'), catalytic domain"/>
    <property type="match status" value="1"/>
</dbReference>
<evidence type="ECO:0000256" key="6">
    <source>
        <dbReference type="ARBA" id="ARBA00022833"/>
    </source>
</evidence>
<keyword evidence="12" id="KW-1185">Reference proteome</keyword>
<keyword evidence="8" id="KW-0106">Calcium</keyword>
<comment type="similarity">
    <text evidence="1">Belongs to the peptidase M10A family.</text>
</comment>
<feature type="binding site" evidence="8">
    <location>
        <position position="196"/>
    </location>
    <ligand>
        <name>Zn(2+)</name>
        <dbReference type="ChEBI" id="CHEBI:29105"/>
        <label>1</label>
    </ligand>
</feature>
<dbReference type="GO" id="GO:0031012">
    <property type="term" value="C:extracellular matrix"/>
    <property type="evidence" value="ECO:0007669"/>
    <property type="project" value="InterPro"/>
</dbReference>
<feature type="binding site" evidence="8">
    <location>
        <position position="248"/>
    </location>
    <ligand>
        <name>Zn(2+)</name>
        <dbReference type="ChEBI" id="CHEBI:29105"/>
        <label>2</label>
        <note>catalytic</note>
    </ligand>
</feature>
<evidence type="ECO:0000256" key="7">
    <source>
        <dbReference type="ARBA" id="ARBA00023049"/>
    </source>
</evidence>
<dbReference type="OMA" id="LCTIESK"/>
<dbReference type="PANTHER" id="PTHR10201">
    <property type="entry name" value="MATRIX METALLOPROTEINASE"/>
    <property type="match status" value="1"/>
</dbReference>
<dbReference type="AlphaFoldDB" id="A0A1D2MFG3"/>
<keyword evidence="7" id="KW-0482">Metalloprotease</keyword>
<feature type="binding site" evidence="8">
    <location>
        <position position="186"/>
    </location>
    <ligand>
        <name>Ca(2+)</name>
        <dbReference type="ChEBI" id="CHEBI:29108"/>
        <label>2</label>
    </ligand>
</feature>
<feature type="binding site" evidence="8">
    <location>
        <position position="203"/>
    </location>
    <ligand>
        <name>Ca(2+)</name>
        <dbReference type="ChEBI" id="CHEBI:29108"/>
        <label>3</label>
    </ligand>
</feature>
<keyword evidence="4" id="KW-0732">Signal</keyword>
<feature type="binding site" evidence="8">
    <location>
        <position position="198"/>
    </location>
    <ligand>
        <name>Zn(2+)</name>
        <dbReference type="ChEBI" id="CHEBI:29105"/>
        <label>1</label>
    </ligand>
</feature>
<dbReference type="Gene3D" id="3.40.390.10">
    <property type="entry name" value="Collagenase (Catalytic Domain)"/>
    <property type="match status" value="1"/>
</dbReference>
<keyword evidence="9" id="KW-1133">Transmembrane helix</keyword>
<keyword evidence="9" id="KW-0812">Transmembrane</keyword>
<dbReference type="GO" id="GO:0008270">
    <property type="term" value="F:zinc ion binding"/>
    <property type="evidence" value="ECO:0007669"/>
    <property type="project" value="InterPro"/>
</dbReference>
<keyword evidence="9" id="KW-0472">Membrane</keyword>
<evidence type="ECO:0000256" key="8">
    <source>
        <dbReference type="PIRSR" id="PIRSR621190-2"/>
    </source>
</evidence>
<dbReference type="InterPro" id="IPR006026">
    <property type="entry name" value="Peptidase_Metallo"/>
</dbReference>
<organism evidence="11 12">
    <name type="scientific">Orchesella cincta</name>
    <name type="common">Springtail</name>
    <name type="synonym">Podura cincta</name>
    <dbReference type="NCBI Taxonomy" id="48709"/>
    <lineage>
        <taxon>Eukaryota</taxon>
        <taxon>Metazoa</taxon>
        <taxon>Ecdysozoa</taxon>
        <taxon>Arthropoda</taxon>
        <taxon>Hexapoda</taxon>
        <taxon>Collembola</taxon>
        <taxon>Entomobryomorpha</taxon>
        <taxon>Entomobryoidea</taxon>
        <taxon>Orchesellidae</taxon>
        <taxon>Orchesellinae</taxon>
        <taxon>Orchesella</taxon>
    </lineage>
</organism>
<gene>
    <name evidence="11" type="ORF">Ocin01_14943</name>
</gene>
<feature type="binding site" evidence="8">
    <location>
        <position position="262"/>
    </location>
    <ligand>
        <name>Zn(2+)</name>
        <dbReference type="ChEBI" id="CHEBI:29105"/>
        <label>2</label>
        <note>catalytic</note>
    </ligand>
</feature>
<dbReference type="PANTHER" id="PTHR10201:SF291">
    <property type="entry name" value="MATRIX METALLOPROTEINASE 1, ISOFORM C-RELATED"/>
    <property type="match status" value="1"/>
</dbReference>
<dbReference type="CDD" id="cd04278">
    <property type="entry name" value="ZnMc_MMP"/>
    <property type="match status" value="1"/>
</dbReference>
<dbReference type="GO" id="GO:0030198">
    <property type="term" value="P:extracellular matrix organization"/>
    <property type="evidence" value="ECO:0007669"/>
    <property type="project" value="TreeGrafter"/>
</dbReference>
<dbReference type="GO" id="GO:0004222">
    <property type="term" value="F:metalloendopeptidase activity"/>
    <property type="evidence" value="ECO:0007669"/>
    <property type="project" value="InterPro"/>
</dbReference>
<comment type="cofactor">
    <cofactor evidence="8">
        <name>Zn(2+)</name>
        <dbReference type="ChEBI" id="CHEBI:29105"/>
    </cofactor>
    <text evidence="8">Binds 2 Zn(2+) ions per subunit.</text>
</comment>
<comment type="cofactor">
    <cofactor evidence="8">
        <name>Ca(2+)</name>
        <dbReference type="ChEBI" id="CHEBI:29108"/>
    </cofactor>
    <text evidence="8">Can bind about 5 Ca(2+) ions per subunit.</text>
</comment>
<dbReference type="Proteomes" id="UP000094527">
    <property type="component" value="Unassembled WGS sequence"/>
</dbReference>
<dbReference type="InterPro" id="IPR024079">
    <property type="entry name" value="MetalloPept_cat_dom_sf"/>
</dbReference>
<dbReference type="STRING" id="48709.A0A1D2MFG3"/>
<feature type="binding site" evidence="8">
    <location>
        <position position="219"/>
    </location>
    <ligand>
        <name>Ca(2+)</name>
        <dbReference type="ChEBI" id="CHEBI:29108"/>
        <label>2</label>
    </ligand>
</feature>
<feature type="domain" description="Peptidase metallopeptidase" evidence="10">
    <location>
        <begin position="128"/>
        <end position="288"/>
    </location>
</feature>
<evidence type="ECO:0000259" key="10">
    <source>
        <dbReference type="SMART" id="SM00235"/>
    </source>
</evidence>
<feature type="binding site" evidence="8">
    <location>
        <position position="244"/>
    </location>
    <ligand>
        <name>Zn(2+)</name>
        <dbReference type="ChEBI" id="CHEBI:29105"/>
        <label>2</label>
        <note>catalytic</note>
    </ligand>
</feature>
<dbReference type="GO" id="GO:0006508">
    <property type="term" value="P:proteolysis"/>
    <property type="evidence" value="ECO:0007669"/>
    <property type="project" value="UniProtKB-KW"/>
</dbReference>
<evidence type="ECO:0000313" key="11">
    <source>
        <dbReference type="EMBL" id="ODM91739.1"/>
    </source>
</evidence>
<proteinExistence type="inferred from homology"/>